<dbReference type="EMBL" id="PNBA02000022">
    <property type="protein sequence ID" value="KAG6386216.1"/>
    <property type="molecule type" value="Genomic_DNA"/>
</dbReference>
<gene>
    <name evidence="1" type="ORF">SASPL_155107</name>
</gene>
<protein>
    <submittedName>
        <fullName evidence="1">Uncharacterized protein</fullName>
    </submittedName>
</protein>
<organism evidence="1">
    <name type="scientific">Salvia splendens</name>
    <name type="common">Scarlet sage</name>
    <dbReference type="NCBI Taxonomy" id="180675"/>
    <lineage>
        <taxon>Eukaryota</taxon>
        <taxon>Viridiplantae</taxon>
        <taxon>Streptophyta</taxon>
        <taxon>Embryophyta</taxon>
        <taxon>Tracheophyta</taxon>
        <taxon>Spermatophyta</taxon>
        <taxon>Magnoliopsida</taxon>
        <taxon>eudicotyledons</taxon>
        <taxon>Gunneridae</taxon>
        <taxon>Pentapetalae</taxon>
        <taxon>asterids</taxon>
        <taxon>lamiids</taxon>
        <taxon>Lamiales</taxon>
        <taxon>Lamiaceae</taxon>
        <taxon>Nepetoideae</taxon>
        <taxon>Mentheae</taxon>
        <taxon>Salviinae</taxon>
        <taxon>Salvia</taxon>
        <taxon>Salvia subgen. Calosphace</taxon>
        <taxon>core Calosphace</taxon>
    </lineage>
</organism>
<dbReference type="Proteomes" id="UP000298416">
    <property type="component" value="Unassembled WGS sequence"/>
</dbReference>
<dbReference type="AlphaFoldDB" id="A0A8X8YZC0"/>
<keyword evidence="2" id="KW-1185">Reference proteome</keyword>
<evidence type="ECO:0000313" key="1">
    <source>
        <dbReference type="EMBL" id="KAG6386216.1"/>
    </source>
</evidence>
<name>A0A8X8YZC0_SALSN</name>
<sequence>MSTESGKALAEIAAAIKNEAHVQSAKSAGDQLRSVLQNSSLPPKLDLIAAAVGELAREAGFEGLKMTEAAAINRRGIVSPVDDGDHVVVEIQATAD</sequence>
<evidence type="ECO:0000313" key="2">
    <source>
        <dbReference type="Proteomes" id="UP000298416"/>
    </source>
</evidence>
<proteinExistence type="predicted"/>
<reference evidence="1" key="1">
    <citation type="submission" date="2018-01" db="EMBL/GenBank/DDBJ databases">
        <authorList>
            <person name="Mao J.F."/>
        </authorList>
    </citation>
    <scope>NUCLEOTIDE SEQUENCE</scope>
    <source>
        <strain evidence="1">Huo1</strain>
        <tissue evidence="1">Leaf</tissue>
    </source>
</reference>
<comment type="caution">
    <text evidence="1">The sequence shown here is derived from an EMBL/GenBank/DDBJ whole genome shotgun (WGS) entry which is preliminary data.</text>
</comment>
<reference evidence="1" key="2">
    <citation type="submission" date="2020-08" db="EMBL/GenBank/DDBJ databases">
        <title>Plant Genome Project.</title>
        <authorList>
            <person name="Zhang R.-G."/>
        </authorList>
    </citation>
    <scope>NUCLEOTIDE SEQUENCE</scope>
    <source>
        <strain evidence="1">Huo1</strain>
        <tissue evidence="1">Leaf</tissue>
    </source>
</reference>
<accession>A0A8X8YZC0</accession>